<dbReference type="EMBL" id="CAXLJM020000008">
    <property type="protein sequence ID" value="CAL8075293.1"/>
    <property type="molecule type" value="Genomic_DNA"/>
</dbReference>
<name>A0ABP1PTZ5_9HEXA</name>
<evidence type="ECO:0000313" key="1">
    <source>
        <dbReference type="EMBL" id="CAL8075293.1"/>
    </source>
</evidence>
<evidence type="ECO:0000313" key="2">
    <source>
        <dbReference type="Proteomes" id="UP001642540"/>
    </source>
</evidence>
<accession>A0ABP1PTZ5</accession>
<gene>
    <name evidence="1" type="ORF">ODALV1_LOCUS3125</name>
</gene>
<organism evidence="1 2">
    <name type="scientific">Orchesella dallaii</name>
    <dbReference type="NCBI Taxonomy" id="48710"/>
    <lineage>
        <taxon>Eukaryota</taxon>
        <taxon>Metazoa</taxon>
        <taxon>Ecdysozoa</taxon>
        <taxon>Arthropoda</taxon>
        <taxon>Hexapoda</taxon>
        <taxon>Collembola</taxon>
        <taxon>Entomobryomorpha</taxon>
        <taxon>Entomobryoidea</taxon>
        <taxon>Orchesellidae</taxon>
        <taxon>Orchesellinae</taxon>
        <taxon>Orchesella</taxon>
    </lineage>
</organism>
<keyword evidence="2" id="KW-1185">Reference proteome</keyword>
<dbReference type="Proteomes" id="UP001642540">
    <property type="component" value="Unassembled WGS sequence"/>
</dbReference>
<proteinExistence type="predicted"/>
<sequence>MANKQTLVAQAKQFFHDFQQDLPTTERLYKEMFEDVVQLQSKFSDLYKDIPSDLISAAENGSWEVPSNPDPFFAQMKGLVDAVKQFRQELMNIFRIKAEAGRAMSKFSKFNKDDSWATLSRSDILELRKLSKRTKESPSSRR</sequence>
<reference evidence="1 2" key="1">
    <citation type="submission" date="2024-08" db="EMBL/GenBank/DDBJ databases">
        <authorList>
            <person name="Cucini C."/>
            <person name="Frati F."/>
        </authorList>
    </citation>
    <scope>NUCLEOTIDE SEQUENCE [LARGE SCALE GENOMIC DNA]</scope>
</reference>
<protein>
    <submittedName>
        <fullName evidence="1">Uncharacterized protein</fullName>
    </submittedName>
</protein>
<comment type="caution">
    <text evidence="1">The sequence shown here is derived from an EMBL/GenBank/DDBJ whole genome shotgun (WGS) entry which is preliminary data.</text>
</comment>